<dbReference type="InterPro" id="IPR040508">
    <property type="entry name" value="AbiJ_NTD5"/>
</dbReference>
<dbReference type="EMBL" id="CAJZAG010000012">
    <property type="protein sequence ID" value="CAG9183811.1"/>
    <property type="molecule type" value="Genomic_DNA"/>
</dbReference>
<dbReference type="Pfam" id="PF18865">
    <property type="entry name" value="AbiJ_NTD5"/>
    <property type="match status" value="1"/>
</dbReference>
<comment type="caution">
    <text evidence="3">The sequence shown here is derived from an EMBL/GenBank/DDBJ whole genome shotgun (WGS) entry which is preliminary data.</text>
</comment>
<name>A0ABM8XTW7_9BURK</name>
<reference evidence="3 4" key="1">
    <citation type="submission" date="2021-08" db="EMBL/GenBank/DDBJ databases">
        <authorList>
            <person name="Peeters C."/>
        </authorList>
    </citation>
    <scope>NUCLEOTIDE SEQUENCE [LARGE SCALE GENOMIC DNA]</scope>
    <source>
        <strain evidence="3 4">LMG 32289</strain>
    </source>
</reference>
<gene>
    <name evidence="3" type="ORF">LMG32289_05428</name>
</gene>
<dbReference type="RefSeq" id="WP_223994025.1">
    <property type="nucleotide sequence ID" value="NZ_CAJZAG010000012.1"/>
</dbReference>
<feature type="domain" description="Abortive infection protein-like C-terminal" evidence="1">
    <location>
        <begin position="180"/>
        <end position="249"/>
    </location>
</feature>
<proteinExistence type="predicted"/>
<evidence type="ECO:0000259" key="1">
    <source>
        <dbReference type="Pfam" id="PF14355"/>
    </source>
</evidence>
<evidence type="ECO:0008006" key="5">
    <source>
        <dbReference type="Google" id="ProtNLM"/>
    </source>
</evidence>
<evidence type="ECO:0000259" key="2">
    <source>
        <dbReference type="Pfam" id="PF18865"/>
    </source>
</evidence>
<feature type="domain" description="AbiJ N-terminal" evidence="2">
    <location>
        <begin position="11"/>
        <end position="98"/>
    </location>
</feature>
<evidence type="ECO:0000313" key="4">
    <source>
        <dbReference type="Proteomes" id="UP000706525"/>
    </source>
</evidence>
<accession>A0ABM8XTW7</accession>
<dbReference type="InterPro" id="IPR026001">
    <property type="entry name" value="Abi-like_C"/>
</dbReference>
<evidence type="ECO:0000313" key="3">
    <source>
        <dbReference type="EMBL" id="CAG9183811.1"/>
    </source>
</evidence>
<keyword evidence="4" id="KW-1185">Reference proteome</keyword>
<dbReference type="Pfam" id="PF14355">
    <property type="entry name" value="Abi_C"/>
    <property type="match status" value="1"/>
</dbReference>
<protein>
    <recommendedName>
        <fullName evidence="5">Abortive infection protein-like C-terminal domain-containing protein</fullName>
    </recommendedName>
</protein>
<sequence>MSALEKLLDDSKKRNKAFVTFTKVLENRFDESDWAKFGREHDIEEIYANSGLLNSAKYHNSDYGHGILQTLEFLFTYHPEALTALLTDEALHVRLKREAPELLAIVLDEEVPHVPVKTPSKSTLEVIKTALKNADTLLAEHGAASAVDRVHTALHGYLREVCDKAKLAYGAQPSMTELYKLIRTKHPAFAATGPHADTISKVAVSLASALDAVNTLRNQASAAHPNEELLDDVDAGLAFNAASTVFNYVRGKVGD</sequence>
<organism evidence="3 4">
    <name type="scientific">Cupriavidus pampae</name>
    <dbReference type="NCBI Taxonomy" id="659251"/>
    <lineage>
        <taxon>Bacteria</taxon>
        <taxon>Pseudomonadati</taxon>
        <taxon>Pseudomonadota</taxon>
        <taxon>Betaproteobacteria</taxon>
        <taxon>Burkholderiales</taxon>
        <taxon>Burkholderiaceae</taxon>
        <taxon>Cupriavidus</taxon>
    </lineage>
</organism>
<dbReference type="Proteomes" id="UP000706525">
    <property type="component" value="Unassembled WGS sequence"/>
</dbReference>